<organism evidence="1 2">
    <name type="scientific">Brotonthovivens ammoniilytica</name>
    <dbReference type="NCBI Taxonomy" id="2981725"/>
    <lineage>
        <taxon>Bacteria</taxon>
        <taxon>Bacillati</taxon>
        <taxon>Bacillota</taxon>
        <taxon>Clostridia</taxon>
        <taxon>Lachnospirales</taxon>
        <taxon>Lachnospiraceae</taxon>
        <taxon>Brotonthovivens</taxon>
    </lineage>
</organism>
<sequence>MSWGALYMYYHCPKCGMKFEYATDLMVEFGDQFGYCPECKVMGVYEKEGARTLDDAEYFEVE</sequence>
<evidence type="ECO:0000313" key="1">
    <source>
        <dbReference type="EMBL" id="MCU6760949.1"/>
    </source>
</evidence>
<comment type="caution">
    <text evidence="1">The sequence shown here is derived from an EMBL/GenBank/DDBJ whole genome shotgun (WGS) entry which is preliminary data.</text>
</comment>
<reference evidence="1 2" key="1">
    <citation type="journal article" date="2021" name="ISME Commun">
        <title>Automated analysis of genomic sequences facilitates high-throughput and comprehensive description of bacteria.</title>
        <authorList>
            <person name="Hitch T.C.A."/>
        </authorList>
    </citation>
    <scope>NUCLEOTIDE SEQUENCE [LARGE SCALE GENOMIC DNA]</scope>
    <source>
        <strain evidence="1 2">Sanger_109</strain>
    </source>
</reference>
<accession>A0ABT2TH87</accession>
<gene>
    <name evidence="1" type="ORF">OCV88_01195</name>
</gene>
<dbReference type="EMBL" id="JAOQJQ010000001">
    <property type="protein sequence ID" value="MCU6760949.1"/>
    <property type="molecule type" value="Genomic_DNA"/>
</dbReference>
<name>A0ABT2TH87_9FIRM</name>
<proteinExistence type="predicted"/>
<keyword evidence="2" id="KW-1185">Reference proteome</keyword>
<protein>
    <submittedName>
        <fullName evidence="1">Excinuclease ATPase subunit</fullName>
    </submittedName>
</protein>
<evidence type="ECO:0000313" key="2">
    <source>
        <dbReference type="Proteomes" id="UP001652442"/>
    </source>
</evidence>
<dbReference type="Proteomes" id="UP001652442">
    <property type="component" value="Unassembled WGS sequence"/>
</dbReference>
<dbReference type="RefSeq" id="WP_158423827.1">
    <property type="nucleotide sequence ID" value="NZ_JAOQJQ010000001.1"/>
</dbReference>